<dbReference type="EMBL" id="DUZY01000003">
    <property type="protein sequence ID" value="DAD31082.1"/>
    <property type="molecule type" value="Genomic_DNA"/>
</dbReference>
<comment type="caution">
    <text evidence="2">The sequence shown here is derived from an EMBL/GenBank/DDBJ whole genome shotgun (WGS) entry which is preliminary data.</text>
</comment>
<sequence length="66" mass="7650">MRECQVGKRSKVTSQSRNNYKTEKFYNDQDESLQELRKAPQVGRLANKHTHTHNIASFMNPIGCRA</sequence>
<name>A0A822YF85_NELNU</name>
<evidence type="ECO:0000256" key="1">
    <source>
        <dbReference type="SAM" id="MobiDB-lite"/>
    </source>
</evidence>
<gene>
    <name evidence="2" type="ORF">HUJ06_009933</name>
</gene>
<dbReference type="Proteomes" id="UP000607653">
    <property type="component" value="Unassembled WGS sequence"/>
</dbReference>
<protein>
    <submittedName>
        <fullName evidence="2">Uncharacterized protein</fullName>
    </submittedName>
</protein>
<keyword evidence="3" id="KW-1185">Reference proteome</keyword>
<evidence type="ECO:0000313" key="3">
    <source>
        <dbReference type="Proteomes" id="UP000607653"/>
    </source>
</evidence>
<accession>A0A822YF85</accession>
<proteinExistence type="predicted"/>
<organism evidence="2 3">
    <name type="scientific">Nelumbo nucifera</name>
    <name type="common">Sacred lotus</name>
    <dbReference type="NCBI Taxonomy" id="4432"/>
    <lineage>
        <taxon>Eukaryota</taxon>
        <taxon>Viridiplantae</taxon>
        <taxon>Streptophyta</taxon>
        <taxon>Embryophyta</taxon>
        <taxon>Tracheophyta</taxon>
        <taxon>Spermatophyta</taxon>
        <taxon>Magnoliopsida</taxon>
        <taxon>Proteales</taxon>
        <taxon>Nelumbonaceae</taxon>
        <taxon>Nelumbo</taxon>
    </lineage>
</organism>
<evidence type="ECO:0000313" key="2">
    <source>
        <dbReference type="EMBL" id="DAD31082.1"/>
    </source>
</evidence>
<dbReference type="AlphaFoldDB" id="A0A822YF85"/>
<feature type="region of interest" description="Disordered" evidence="1">
    <location>
        <begin position="1"/>
        <end position="23"/>
    </location>
</feature>
<reference evidence="2 3" key="1">
    <citation type="journal article" date="2020" name="Mol. Biol. Evol.">
        <title>Distinct Expression and Methylation Patterns for Genes with Different Fates following a Single Whole-Genome Duplication in Flowering Plants.</title>
        <authorList>
            <person name="Shi T."/>
            <person name="Rahmani R.S."/>
            <person name="Gugger P.F."/>
            <person name="Wang M."/>
            <person name="Li H."/>
            <person name="Zhang Y."/>
            <person name="Li Z."/>
            <person name="Wang Q."/>
            <person name="Van de Peer Y."/>
            <person name="Marchal K."/>
            <person name="Chen J."/>
        </authorList>
    </citation>
    <scope>NUCLEOTIDE SEQUENCE [LARGE SCALE GENOMIC DNA]</scope>
    <source>
        <tissue evidence="2">Leaf</tissue>
    </source>
</reference>